<gene>
    <name evidence="2" type="ORF">LCGC14_0534710</name>
</gene>
<feature type="transmembrane region" description="Helical" evidence="1">
    <location>
        <begin position="43"/>
        <end position="63"/>
    </location>
</feature>
<keyword evidence="1" id="KW-1133">Transmembrane helix</keyword>
<keyword evidence="1" id="KW-0812">Transmembrane</keyword>
<name>A0A0F9RUN5_9ZZZZ</name>
<evidence type="ECO:0000256" key="1">
    <source>
        <dbReference type="SAM" id="Phobius"/>
    </source>
</evidence>
<comment type="caution">
    <text evidence="2">The sequence shown here is derived from an EMBL/GenBank/DDBJ whole genome shotgun (WGS) entry which is preliminary data.</text>
</comment>
<proteinExistence type="predicted"/>
<protein>
    <submittedName>
        <fullName evidence="2">Uncharacterized protein</fullName>
    </submittedName>
</protein>
<keyword evidence="1" id="KW-0472">Membrane</keyword>
<evidence type="ECO:0000313" key="2">
    <source>
        <dbReference type="EMBL" id="KKN60180.1"/>
    </source>
</evidence>
<dbReference type="EMBL" id="LAZR01000703">
    <property type="protein sequence ID" value="KKN60180.1"/>
    <property type="molecule type" value="Genomic_DNA"/>
</dbReference>
<sequence length="77" mass="8850">MSLKKYETARQLNKMHRFGEIILIVLLLIRVARDVTVEDIGYFISLFLFSVIVIVVGIIAYIVEVKALKEIEEIIAK</sequence>
<dbReference type="AlphaFoldDB" id="A0A0F9RUN5"/>
<organism evidence="2">
    <name type="scientific">marine sediment metagenome</name>
    <dbReference type="NCBI Taxonomy" id="412755"/>
    <lineage>
        <taxon>unclassified sequences</taxon>
        <taxon>metagenomes</taxon>
        <taxon>ecological metagenomes</taxon>
    </lineage>
</organism>
<reference evidence="2" key="1">
    <citation type="journal article" date="2015" name="Nature">
        <title>Complex archaea that bridge the gap between prokaryotes and eukaryotes.</title>
        <authorList>
            <person name="Spang A."/>
            <person name="Saw J.H."/>
            <person name="Jorgensen S.L."/>
            <person name="Zaremba-Niedzwiedzka K."/>
            <person name="Martijn J."/>
            <person name="Lind A.E."/>
            <person name="van Eijk R."/>
            <person name="Schleper C."/>
            <person name="Guy L."/>
            <person name="Ettema T.J."/>
        </authorList>
    </citation>
    <scope>NUCLEOTIDE SEQUENCE</scope>
</reference>
<accession>A0A0F9RUN5</accession>